<dbReference type="Proteomes" id="UP000801492">
    <property type="component" value="Unassembled WGS sequence"/>
</dbReference>
<sequence>MLEEWWRKCLQGLRVEFRWINPHNDSDVLRIVCTDMQPGHYSCFNIILEKVDHCMELEEKYLPNFMSEWFNHTFASHCEGEGEVFKEHEDVFDNADCNDVDANTMDNLSEKCLSRSTVLKVFQNIDFIITKAGLCGYLEHANVCLIDFLKEFCGKFLANYVEAHFKPTKIWCDKYVNDV</sequence>
<name>A0A8K0CZG9_IGNLU</name>
<comment type="caution">
    <text evidence="1">The sequence shown here is derived from an EMBL/GenBank/DDBJ whole genome shotgun (WGS) entry which is preliminary data.</text>
</comment>
<reference evidence="1" key="1">
    <citation type="submission" date="2019-08" db="EMBL/GenBank/DDBJ databases">
        <title>The genome of the North American firefly Photinus pyralis.</title>
        <authorList>
            <consortium name="Photinus pyralis genome working group"/>
            <person name="Fallon T.R."/>
            <person name="Sander Lower S.E."/>
            <person name="Weng J.-K."/>
        </authorList>
    </citation>
    <scope>NUCLEOTIDE SEQUENCE</scope>
    <source>
        <strain evidence="1">TRF0915ILg1</strain>
        <tissue evidence="1">Whole body</tissue>
    </source>
</reference>
<proteinExistence type="predicted"/>
<dbReference type="EMBL" id="VTPC01012705">
    <property type="protein sequence ID" value="KAF2892120.1"/>
    <property type="molecule type" value="Genomic_DNA"/>
</dbReference>
<evidence type="ECO:0000313" key="2">
    <source>
        <dbReference type="Proteomes" id="UP000801492"/>
    </source>
</evidence>
<keyword evidence="2" id="KW-1185">Reference proteome</keyword>
<accession>A0A8K0CZG9</accession>
<dbReference type="AlphaFoldDB" id="A0A8K0CZG9"/>
<evidence type="ECO:0000313" key="1">
    <source>
        <dbReference type="EMBL" id="KAF2892120.1"/>
    </source>
</evidence>
<protein>
    <submittedName>
        <fullName evidence="1">Uncharacterized protein</fullName>
    </submittedName>
</protein>
<gene>
    <name evidence="1" type="ORF">ILUMI_14053</name>
</gene>
<organism evidence="1 2">
    <name type="scientific">Ignelater luminosus</name>
    <name type="common">Cucubano</name>
    <name type="synonym">Pyrophorus luminosus</name>
    <dbReference type="NCBI Taxonomy" id="2038154"/>
    <lineage>
        <taxon>Eukaryota</taxon>
        <taxon>Metazoa</taxon>
        <taxon>Ecdysozoa</taxon>
        <taxon>Arthropoda</taxon>
        <taxon>Hexapoda</taxon>
        <taxon>Insecta</taxon>
        <taxon>Pterygota</taxon>
        <taxon>Neoptera</taxon>
        <taxon>Endopterygota</taxon>
        <taxon>Coleoptera</taxon>
        <taxon>Polyphaga</taxon>
        <taxon>Elateriformia</taxon>
        <taxon>Elateroidea</taxon>
        <taxon>Elateridae</taxon>
        <taxon>Agrypninae</taxon>
        <taxon>Pyrophorini</taxon>
        <taxon>Ignelater</taxon>
    </lineage>
</organism>